<evidence type="ECO:0000313" key="2">
    <source>
        <dbReference type="EMBL" id="CAA9529570.1"/>
    </source>
</evidence>
<feature type="compositionally biased region" description="Low complexity" evidence="1">
    <location>
        <begin position="113"/>
        <end position="125"/>
    </location>
</feature>
<feature type="compositionally biased region" description="Basic and acidic residues" evidence="1">
    <location>
        <begin position="282"/>
        <end position="320"/>
    </location>
</feature>
<feature type="compositionally biased region" description="Gly residues" evidence="1">
    <location>
        <begin position="17"/>
        <end position="29"/>
    </location>
</feature>
<dbReference type="EMBL" id="CADCVO010000618">
    <property type="protein sequence ID" value="CAA9529570.1"/>
    <property type="molecule type" value="Genomic_DNA"/>
</dbReference>
<dbReference type="AlphaFoldDB" id="A0A6J4TSV2"/>
<protein>
    <submittedName>
        <fullName evidence="2">Acyl-CoA dehydrogenase</fullName>
    </submittedName>
</protein>
<feature type="non-terminal residue" evidence="2">
    <location>
        <position position="425"/>
    </location>
</feature>
<feature type="compositionally biased region" description="Basic and acidic residues" evidence="1">
    <location>
        <begin position="194"/>
        <end position="212"/>
    </location>
</feature>
<feature type="region of interest" description="Disordered" evidence="1">
    <location>
        <begin position="1"/>
        <end position="425"/>
    </location>
</feature>
<evidence type="ECO:0000256" key="1">
    <source>
        <dbReference type="SAM" id="MobiDB-lite"/>
    </source>
</evidence>
<name>A0A6J4TSV2_9ACTN</name>
<feature type="compositionally biased region" description="Low complexity" evidence="1">
    <location>
        <begin position="396"/>
        <end position="405"/>
    </location>
</feature>
<proteinExistence type="predicted"/>
<organism evidence="2">
    <name type="scientific">uncultured Solirubrobacteraceae bacterium</name>
    <dbReference type="NCBI Taxonomy" id="1162706"/>
    <lineage>
        <taxon>Bacteria</taxon>
        <taxon>Bacillati</taxon>
        <taxon>Actinomycetota</taxon>
        <taxon>Thermoleophilia</taxon>
        <taxon>Solirubrobacterales</taxon>
        <taxon>Solirubrobacteraceae</taxon>
        <taxon>environmental samples</taxon>
    </lineage>
</organism>
<reference evidence="2" key="1">
    <citation type="submission" date="2020-02" db="EMBL/GenBank/DDBJ databases">
        <authorList>
            <person name="Meier V. D."/>
        </authorList>
    </citation>
    <scope>NUCLEOTIDE SEQUENCE</scope>
    <source>
        <strain evidence="2">AVDCRST_MAG13</strain>
    </source>
</reference>
<feature type="compositionally biased region" description="Basic and acidic residues" evidence="1">
    <location>
        <begin position="126"/>
        <end position="139"/>
    </location>
</feature>
<feature type="compositionally biased region" description="Basic residues" evidence="1">
    <location>
        <begin position="146"/>
        <end position="158"/>
    </location>
</feature>
<feature type="compositionally biased region" description="Basic and acidic residues" evidence="1">
    <location>
        <begin position="343"/>
        <end position="355"/>
    </location>
</feature>
<sequence length="425" mass="45130">GLRPHPPLSGALRAPGGLHGHPGPAGRGGVRARAGGVGRSQPPPGRHGGAQGRGQVPGPVEPLPPPRGVGRRPDEPRVRAARGDLGPVAHRPGGHQLQRAGHGEHGGADALRHPGPAGALAAPAPGRRDPLDVLHDRAGRGVLGRHEHRALHRARRGRVRPERAQVVGVGRAAPQLPDPHRDGQDGSRGADPPPAEHDPRPARPPGRRDRPPAARLRLPGPGGPRRAALRGRPRPGGEPRGRRGRRLPHLPGAARPGADPPLHADGRRRGARARAHVPAGRGAHDLRPARRVARERPGLDRGGPDRDRDAPPARAQDRLAHGHRGQQARPHGDRRHQGGGPDGRAEDHRPRDPGPRRRRGLGRRAAREHVRPHAHAAPGRRPRRGAQDDHRPPRAAPAAAGQPSGQRGGQRRADRALLAGRRRQL</sequence>
<feature type="non-terminal residue" evidence="2">
    <location>
        <position position="1"/>
    </location>
</feature>
<feature type="compositionally biased region" description="Basic and acidic residues" evidence="1">
    <location>
        <begin position="71"/>
        <end position="82"/>
    </location>
</feature>
<feature type="compositionally biased region" description="Basic residues" evidence="1">
    <location>
        <begin position="372"/>
        <end position="384"/>
    </location>
</feature>
<feature type="compositionally biased region" description="Basic and acidic residues" evidence="1">
    <location>
        <begin position="101"/>
        <end position="112"/>
    </location>
</feature>
<gene>
    <name evidence="2" type="ORF">AVDCRST_MAG13-4044</name>
</gene>
<accession>A0A6J4TSV2</accession>